<proteinExistence type="predicted"/>
<dbReference type="Proteomes" id="UP000002191">
    <property type="component" value="Chromosome"/>
</dbReference>
<accession>E6VYU4</accession>
<evidence type="ECO:0000313" key="1">
    <source>
        <dbReference type="EMBL" id="ADU61607.1"/>
    </source>
</evidence>
<gene>
    <name evidence="1" type="ordered locus">Daes_0588</name>
</gene>
<dbReference type="HOGENOM" id="CLU_3182830_0_0_7"/>
<dbReference type="KEGG" id="das:Daes_0588"/>
<reference evidence="1 2" key="2">
    <citation type="journal article" date="2014" name="Genome Announc.">
        <title>Complete Genome Sequence of the Subsurface, Mesophilic Sulfate-Reducing Bacterium Desulfovibrio aespoeensis Aspo-2.</title>
        <authorList>
            <person name="Pedersen K."/>
            <person name="Bengtsson A."/>
            <person name="Edlund J."/>
            <person name="Rabe L."/>
            <person name="Hazen T."/>
            <person name="Chakraborty R."/>
            <person name="Goodwin L."/>
            <person name="Shapiro N."/>
        </authorList>
    </citation>
    <scope>NUCLEOTIDE SEQUENCE [LARGE SCALE GENOMIC DNA]</scope>
    <source>
        <strain evidence="2">ATCC 700646 / DSM 10631 / Aspo-2</strain>
    </source>
</reference>
<name>E6VYU4_PSEA9</name>
<reference evidence="2" key="1">
    <citation type="submission" date="2010-12" db="EMBL/GenBank/DDBJ databases">
        <title>Complete sequence of Desulfovibrio aespoeensis Aspo-2.</title>
        <authorList>
            <consortium name="US DOE Joint Genome Institute"/>
            <person name="Lucas S."/>
            <person name="Copeland A."/>
            <person name="Lapidus A."/>
            <person name="Cheng J.-F."/>
            <person name="Goodwin L."/>
            <person name="Pitluck S."/>
            <person name="Chertkov O."/>
            <person name="Misra M."/>
            <person name="Detter J.C."/>
            <person name="Han C."/>
            <person name="Tapia R."/>
            <person name="Land M."/>
            <person name="Hauser L."/>
            <person name="Kyrpides N."/>
            <person name="Ivanova N."/>
            <person name="Ovchinnikova G."/>
            <person name="Pedersen K."/>
            <person name="Jagevall S."/>
            <person name="Hazen T."/>
            <person name="Woyke T."/>
        </authorList>
    </citation>
    <scope>NUCLEOTIDE SEQUENCE [LARGE SCALE GENOMIC DNA]</scope>
    <source>
        <strain evidence="2">ATCC 700646 / DSM 10631 / Aspo-2</strain>
    </source>
</reference>
<dbReference type="EMBL" id="CP002431">
    <property type="protein sequence ID" value="ADU61607.1"/>
    <property type="molecule type" value="Genomic_DNA"/>
</dbReference>
<evidence type="ECO:0000313" key="2">
    <source>
        <dbReference type="Proteomes" id="UP000002191"/>
    </source>
</evidence>
<dbReference type="AlphaFoldDB" id="E6VYU4"/>
<sequence length="46" mass="5340">MIYAHTLDSGRFPEIRHQARKKDSKYLFETLNSLVVELEGTEPMTS</sequence>
<keyword evidence="2" id="KW-1185">Reference proteome</keyword>
<organism evidence="1 2">
    <name type="scientific">Pseudodesulfovibrio aespoeensis (strain ATCC 700646 / DSM 10631 / Aspo-2)</name>
    <name type="common">Desulfovibrio aespoeensis</name>
    <dbReference type="NCBI Taxonomy" id="643562"/>
    <lineage>
        <taxon>Bacteria</taxon>
        <taxon>Pseudomonadati</taxon>
        <taxon>Thermodesulfobacteriota</taxon>
        <taxon>Desulfovibrionia</taxon>
        <taxon>Desulfovibrionales</taxon>
        <taxon>Desulfovibrionaceae</taxon>
    </lineage>
</organism>
<protein>
    <submittedName>
        <fullName evidence="1">Uncharacterized protein</fullName>
    </submittedName>
</protein>